<keyword evidence="2" id="KW-1185">Reference proteome</keyword>
<dbReference type="GeneID" id="25371921"/>
<dbReference type="Proteomes" id="UP000030641">
    <property type="component" value="Unassembled WGS sequence"/>
</dbReference>
<proteinExistence type="predicted"/>
<dbReference type="AlphaFoldDB" id="A0A074YB58"/>
<dbReference type="HOGENOM" id="CLU_026660_2_0_1"/>
<dbReference type="EMBL" id="KL584779">
    <property type="protein sequence ID" value="KEQ91397.1"/>
    <property type="molecule type" value="Genomic_DNA"/>
</dbReference>
<organism evidence="1 2">
    <name type="scientific">Aureobasidium subglaciale (strain EXF-2481)</name>
    <name type="common">Aureobasidium pullulans var. subglaciale</name>
    <dbReference type="NCBI Taxonomy" id="1043005"/>
    <lineage>
        <taxon>Eukaryota</taxon>
        <taxon>Fungi</taxon>
        <taxon>Dikarya</taxon>
        <taxon>Ascomycota</taxon>
        <taxon>Pezizomycotina</taxon>
        <taxon>Dothideomycetes</taxon>
        <taxon>Dothideomycetidae</taxon>
        <taxon>Dothideales</taxon>
        <taxon>Saccotheciaceae</taxon>
        <taxon>Aureobasidium</taxon>
    </lineage>
</organism>
<accession>A0A074YB58</accession>
<evidence type="ECO:0000313" key="1">
    <source>
        <dbReference type="EMBL" id="KEQ91397.1"/>
    </source>
</evidence>
<reference evidence="1 2" key="1">
    <citation type="journal article" date="2014" name="BMC Genomics">
        <title>Genome sequencing of four Aureobasidium pullulans varieties: biotechnological potential, stress tolerance, and description of new species.</title>
        <authorList>
            <person name="Gostin Ar C."/>
            <person name="Ohm R.A."/>
            <person name="Kogej T."/>
            <person name="Sonjak S."/>
            <person name="Turk M."/>
            <person name="Zajc J."/>
            <person name="Zalar P."/>
            <person name="Grube M."/>
            <person name="Sun H."/>
            <person name="Han J."/>
            <person name="Sharma A."/>
            <person name="Chiniquy J."/>
            <person name="Ngan C.Y."/>
            <person name="Lipzen A."/>
            <person name="Barry K."/>
            <person name="Grigoriev I.V."/>
            <person name="Gunde-Cimerman N."/>
        </authorList>
    </citation>
    <scope>NUCLEOTIDE SEQUENCE [LARGE SCALE GENOMIC DNA]</scope>
    <source>
        <strain evidence="1 2">EXF-2481</strain>
    </source>
</reference>
<gene>
    <name evidence="1" type="ORF">AUEXF2481DRAFT_8639</name>
</gene>
<dbReference type="InParanoid" id="A0A074YB58"/>
<dbReference type="OMA" id="WHAVPPH"/>
<sequence length="272" mass="30229">MDGPSRESPRQASSAEPNLFDVTIEGLDPFAGQIDFPGLDLRPDIANETGFLTSSASDVHSNQSCACLSSMYLSLDNLRAMNTFSFPSSLYCLREMLATAKSCIDCRVCPAQFLTATQNVQLLGTLLLSLAERYNRILKTINSDARIAEESNRVKTLEISGGGTLMPVHDPMGRLGSTEPLVLELIPSEWRKLAKKVVRAEVYGTSDAGRASFKSVLTTLEERQALWHKMEPTDDCPDPERRRQEMYTRNDNPICLTLAREAKKLVELFDFS</sequence>
<dbReference type="OrthoDB" id="3889119at2759"/>
<name>A0A074YB58_AURSE</name>
<evidence type="ECO:0000313" key="2">
    <source>
        <dbReference type="Proteomes" id="UP000030641"/>
    </source>
</evidence>
<dbReference type="RefSeq" id="XP_013339822.1">
    <property type="nucleotide sequence ID" value="XM_013484368.1"/>
</dbReference>
<protein>
    <submittedName>
        <fullName evidence="1">Uncharacterized protein</fullName>
    </submittedName>
</protein>